<accession>A0ABQ8M6P1</accession>
<reference evidence="2 3" key="1">
    <citation type="submission" date="2022-01" db="EMBL/GenBank/DDBJ databases">
        <title>A high-quality chromosome-level genome assembly of rohu carp, Labeo rohita.</title>
        <authorList>
            <person name="Arick M.A. II"/>
            <person name="Hsu C.-Y."/>
            <person name="Magbanua Z."/>
            <person name="Pechanova O."/>
            <person name="Grover C."/>
            <person name="Miller E."/>
            <person name="Thrash A."/>
            <person name="Ezzel L."/>
            <person name="Alam S."/>
            <person name="Benzie J."/>
            <person name="Hamilton M."/>
            <person name="Karsi A."/>
            <person name="Lawrence M.L."/>
            <person name="Peterson D.G."/>
        </authorList>
    </citation>
    <scope>NUCLEOTIDE SEQUENCE [LARGE SCALE GENOMIC DNA]</scope>
    <source>
        <strain evidence="3">BAU-BD-2019</strain>
        <tissue evidence="2">Blood</tissue>
    </source>
</reference>
<evidence type="ECO:0000256" key="1">
    <source>
        <dbReference type="SAM" id="SignalP"/>
    </source>
</evidence>
<evidence type="ECO:0000313" key="2">
    <source>
        <dbReference type="EMBL" id="KAI2658231.1"/>
    </source>
</evidence>
<sequence length="192" mass="22178">MSLIEYILTFLCSCVGEGSPHPLCDPNRMFSRLPSLSEAVYLMSCPLTHRHALIHFSRVRALQGSLISVSSLGCAGALKYSCVARNLSRCVIKSSKYETEIQALTLKSLLYLERYMYLILFNTYLHLEKRDSWQRSFSDWMLQVAAQAGVYELLNQLGFSEFEDLKDSTLCRLRHRWQQQNRHGLPFRGEFI</sequence>
<name>A0ABQ8M6P1_LABRO</name>
<keyword evidence="3" id="KW-1185">Reference proteome</keyword>
<protein>
    <submittedName>
        <fullName evidence="2">Paladin</fullName>
    </submittedName>
</protein>
<feature type="signal peptide" evidence="1">
    <location>
        <begin position="1"/>
        <end position="18"/>
    </location>
</feature>
<feature type="chain" id="PRO_5045595536" evidence="1">
    <location>
        <begin position="19"/>
        <end position="192"/>
    </location>
</feature>
<dbReference type="Proteomes" id="UP000830375">
    <property type="component" value="Unassembled WGS sequence"/>
</dbReference>
<gene>
    <name evidence="2" type="ORF">H4Q32_016245</name>
</gene>
<keyword evidence="1" id="KW-0732">Signal</keyword>
<evidence type="ECO:0000313" key="3">
    <source>
        <dbReference type="Proteomes" id="UP000830375"/>
    </source>
</evidence>
<organism evidence="2 3">
    <name type="scientific">Labeo rohita</name>
    <name type="common">Indian major carp</name>
    <name type="synonym">Cyprinus rohita</name>
    <dbReference type="NCBI Taxonomy" id="84645"/>
    <lineage>
        <taxon>Eukaryota</taxon>
        <taxon>Metazoa</taxon>
        <taxon>Chordata</taxon>
        <taxon>Craniata</taxon>
        <taxon>Vertebrata</taxon>
        <taxon>Euteleostomi</taxon>
        <taxon>Actinopterygii</taxon>
        <taxon>Neopterygii</taxon>
        <taxon>Teleostei</taxon>
        <taxon>Ostariophysi</taxon>
        <taxon>Cypriniformes</taxon>
        <taxon>Cyprinidae</taxon>
        <taxon>Labeoninae</taxon>
        <taxon>Labeonini</taxon>
        <taxon>Labeo</taxon>
    </lineage>
</organism>
<comment type="caution">
    <text evidence="2">The sequence shown here is derived from an EMBL/GenBank/DDBJ whole genome shotgun (WGS) entry which is preliminary data.</text>
</comment>
<dbReference type="EMBL" id="JACTAM010000012">
    <property type="protein sequence ID" value="KAI2658231.1"/>
    <property type="molecule type" value="Genomic_DNA"/>
</dbReference>
<proteinExistence type="predicted"/>